<sequence length="184" mass="21082">MRLEIEKSELTNPTLEHLEAWLLAIEEHLQNDHVFDSLDQLAITLEEWKSEFCRPEKNGNEHQGDHVLIILYGDDLILICDQASGEFIKVKEAFPKKAKKRVVITGEAPLFNISRMMKKALVICLSFLMATPAFADGIFKPRNGKAVVKKTQKQKRFKGYKLKYAKRQGIDLGNNPRAYKSQKP</sequence>
<comment type="caution">
    <text evidence="1">The sequence shown here is derived from an EMBL/GenBank/DDBJ whole genome shotgun (WGS) entry which is preliminary data.</text>
</comment>
<evidence type="ECO:0000313" key="1">
    <source>
        <dbReference type="EMBL" id="PRY90621.1"/>
    </source>
</evidence>
<protein>
    <submittedName>
        <fullName evidence="1">Uncharacterized protein</fullName>
    </submittedName>
</protein>
<name>A0A2T0WV95_9BACT</name>
<keyword evidence="2" id="KW-1185">Reference proteome</keyword>
<gene>
    <name evidence="1" type="ORF">CLW00_101285</name>
</gene>
<evidence type="ECO:0000313" key="2">
    <source>
        <dbReference type="Proteomes" id="UP000238157"/>
    </source>
</evidence>
<proteinExistence type="predicted"/>
<accession>A0A2T0WV95</accession>
<dbReference type="RefSeq" id="WP_106131862.1">
    <property type="nucleotide sequence ID" value="NZ_PVTR01000001.1"/>
</dbReference>
<reference evidence="1 2" key="1">
    <citation type="submission" date="2018-03" db="EMBL/GenBank/DDBJ databases">
        <title>Genomic Encyclopedia of Archaeal and Bacterial Type Strains, Phase II (KMG-II): from individual species to whole genera.</title>
        <authorList>
            <person name="Goeker M."/>
        </authorList>
    </citation>
    <scope>NUCLEOTIDE SEQUENCE [LARGE SCALE GENOMIC DNA]</scope>
    <source>
        <strain evidence="1 2">DSM 27929</strain>
    </source>
</reference>
<dbReference type="Proteomes" id="UP000238157">
    <property type="component" value="Unassembled WGS sequence"/>
</dbReference>
<organism evidence="1 2">
    <name type="scientific">Mongoliibacter ruber</name>
    <dbReference type="NCBI Taxonomy" id="1750599"/>
    <lineage>
        <taxon>Bacteria</taxon>
        <taxon>Pseudomonadati</taxon>
        <taxon>Bacteroidota</taxon>
        <taxon>Cytophagia</taxon>
        <taxon>Cytophagales</taxon>
        <taxon>Cyclobacteriaceae</taxon>
        <taxon>Mongoliibacter</taxon>
    </lineage>
</organism>
<dbReference type="EMBL" id="PVTR01000001">
    <property type="protein sequence ID" value="PRY90621.1"/>
    <property type="molecule type" value="Genomic_DNA"/>
</dbReference>
<dbReference type="AlphaFoldDB" id="A0A2T0WV95"/>